<dbReference type="InterPro" id="IPR050092">
    <property type="entry name" value="RNase_H"/>
</dbReference>
<evidence type="ECO:0000313" key="13">
    <source>
        <dbReference type="Proteomes" id="UP000531231"/>
    </source>
</evidence>
<dbReference type="CDD" id="cd09278">
    <property type="entry name" value="RNase_HI_prokaryote_like"/>
    <property type="match status" value="1"/>
</dbReference>
<dbReference type="InterPro" id="IPR036397">
    <property type="entry name" value="RNaseH_sf"/>
</dbReference>
<evidence type="ECO:0000256" key="8">
    <source>
        <dbReference type="ARBA" id="ARBA00022759"/>
    </source>
</evidence>
<name>A0A7W8EPI8_9HYPH</name>
<dbReference type="PROSITE" id="PS50879">
    <property type="entry name" value="RNASE_H_1"/>
    <property type="match status" value="1"/>
</dbReference>
<dbReference type="SUPFAM" id="SSF53098">
    <property type="entry name" value="Ribonuclease H-like"/>
    <property type="match status" value="1"/>
</dbReference>
<dbReference type="GO" id="GO:0003676">
    <property type="term" value="F:nucleic acid binding"/>
    <property type="evidence" value="ECO:0007669"/>
    <property type="project" value="InterPro"/>
</dbReference>
<sequence length="104" mass="11410">MELIAVVEAIKAISPVTAPVTIISDSQYVINGMTTWLRGWKAKGWRNAAKAPVKNQDLWEILDSLNTPLITWTWVKGHAGNEWNERADVLANTAAQQAANLNAA</sequence>
<evidence type="ECO:0000256" key="3">
    <source>
        <dbReference type="ARBA" id="ARBA00005300"/>
    </source>
</evidence>
<accession>A0A7W8EPI8</accession>
<dbReference type="AlphaFoldDB" id="A0A7W8EPI8"/>
<proteinExistence type="inferred from homology"/>
<evidence type="ECO:0000256" key="6">
    <source>
        <dbReference type="ARBA" id="ARBA00022722"/>
    </source>
</evidence>
<keyword evidence="6" id="KW-0540">Nuclease</keyword>
<evidence type="ECO:0000256" key="4">
    <source>
        <dbReference type="ARBA" id="ARBA00011245"/>
    </source>
</evidence>
<protein>
    <recommendedName>
        <fullName evidence="5">ribonuclease H</fullName>
        <ecNumber evidence="5">3.1.26.4</ecNumber>
    </recommendedName>
</protein>
<reference evidence="12 13" key="1">
    <citation type="submission" date="2020-08" db="EMBL/GenBank/DDBJ databases">
        <title>Genomic Encyclopedia of Type Strains, Phase IV (KMG-IV): sequencing the most valuable type-strain genomes for metagenomic binning, comparative biology and taxonomic classification.</title>
        <authorList>
            <person name="Goeker M."/>
        </authorList>
    </citation>
    <scope>NUCLEOTIDE SEQUENCE [LARGE SCALE GENOMIC DNA]</scope>
    <source>
        <strain evidence="12 13">DSM 25620</strain>
    </source>
</reference>
<evidence type="ECO:0000256" key="2">
    <source>
        <dbReference type="ARBA" id="ARBA00001946"/>
    </source>
</evidence>
<dbReference type="EMBL" id="JACHIL010000003">
    <property type="protein sequence ID" value="MBB5091319.1"/>
    <property type="molecule type" value="Genomic_DNA"/>
</dbReference>
<keyword evidence="7" id="KW-0479">Metal-binding</keyword>
<dbReference type="InterPro" id="IPR022892">
    <property type="entry name" value="RNaseHI"/>
</dbReference>
<evidence type="ECO:0000256" key="5">
    <source>
        <dbReference type="ARBA" id="ARBA00012180"/>
    </source>
</evidence>
<dbReference type="PANTHER" id="PTHR10642">
    <property type="entry name" value="RIBONUCLEASE H1"/>
    <property type="match status" value="1"/>
</dbReference>
<dbReference type="InterPro" id="IPR012337">
    <property type="entry name" value="RNaseH-like_sf"/>
</dbReference>
<keyword evidence="13" id="KW-1185">Reference proteome</keyword>
<evidence type="ECO:0000313" key="12">
    <source>
        <dbReference type="EMBL" id="MBB5091319.1"/>
    </source>
</evidence>
<comment type="subunit">
    <text evidence="4">Monomer.</text>
</comment>
<dbReference type="InterPro" id="IPR002156">
    <property type="entry name" value="RNaseH_domain"/>
</dbReference>
<dbReference type="Proteomes" id="UP000531231">
    <property type="component" value="Unassembled WGS sequence"/>
</dbReference>
<feature type="domain" description="RNase H type-1" evidence="11">
    <location>
        <begin position="1"/>
        <end position="96"/>
    </location>
</feature>
<dbReference type="Pfam" id="PF00075">
    <property type="entry name" value="RNase_H"/>
    <property type="match status" value="1"/>
</dbReference>
<comment type="similarity">
    <text evidence="3">Belongs to the RNase H family.</text>
</comment>
<evidence type="ECO:0000256" key="10">
    <source>
        <dbReference type="ARBA" id="ARBA00022842"/>
    </source>
</evidence>
<comment type="caution">
    <text evidence="12">The sequence shown here is derived from an EMBL/GenBank/DDBJ whole genome shotgun (WGS) entry which is preliminary data.</text>
</comment>
<organism evidence="12 13">
    <name type="scientific">Pseudochrobactrum saccharolyticum</name>
    <dbReference type="NCBI Taxonomy" id="354352"/>
    <lineage>
        <taxon>Bacteria</taxon>
        <taxon>Pseudomonadati</taxon>
        <taxon>Pseudomonadota</taxon>
        <taxon>Alphaproteobacteria</taxon>
        <taxon>Hyphomicrobiales</taxon>
        <taxon>Brucellaceae</taxon>
        <taxon>Pseudochrobactrum</taxon>
    </lineage>
</organism>
<dbReference type="GO" id="GO:0043137">
    <property type="term" value="P:DNA replication, removal of RNA primer"/>
    <property type="evidence" value="ECO:0007669"/>
    <property type="project" value="TreeGrafter"/>
</dbReference>
<keyword evidence="10" id="KW-0460">Magnesium</keyword>
<comment type="cofactor">
    <cofactor evidence="2">
        <name>Mg(2+)</name>
        <dbReference type="ChEBI" id="CHEBI:18420"/>
    </cofactor>
</comment>
<dbReference type="Gene3D" id="3.30.420.10">
    <property type="entry name" value="Ribonuclease H-like superfamily/Ribonuclease H"/>
    <property type="match status" value="1"/>
</dbReference>
<evidence type="ECO:0000256" key="9">
    <source>
        <dbReference type="ARBA" id="ARBA00022801"/>
    </source>
</evidence>
<dbReference type="GO" id="GO:0004523">
    <property type="term" value="F:RNA-DNA hybrid ribonuclease activity"/>
    <property type="evidence" value="ECO:0007669"/>
    <property type="project" value="UniProtKB-EC"/>
</dbReference>
<evidence type="ECO:0000256" key="7">
    <source>
        <dbReference type="ARBA" id="ARBA00022723"/>
    </source>
</evidence>
<keyword evidence="9" id="KW-0378">Hydrolase</keyword>
<comment type="catalytic activity">
    <reaction evidence="1">
        <text>Endonucleolytic cleavage to 5'-phosphomonoester.</text>
        <dbReference type="EC" id="3.1.26.4"/>
    </reaction>
</comment>
<evidence type="ECO:0000259" key="11">
    <source>
        <dbReference type="PROSITE" id="PS50879"/>
    </source>
</evidence>
<evidence type="ECO:0000256" key="1">
    <source>
        <dbReference type="ARBA" id="ARBA00000077"/>
    </source>
</evidence>
<dbReference type="GO" id="GO:0046872">
    <property type="term" value="F:metal ion binding"/>
    <property type="evidence" value="ECO:0007669"/>
    <property type="project" value="UniProtKB-KW"/>
</dbReference>
<gene>
    <name evidence="12" type="ORF">HNQ68_001860</name>
</gene>
<dbReference type="PANTHER" id="PTHR10642:SF26">
    <property type="entry name" value="RIBONUCLEASE H1"/>
    <property type="match status" value="1"/>
</dbReference>
<keyword evidence="8" id="KW-0255">Endonuclease</keyword>
<dbReference type="EC" id="3.1.26.4" evidence="5"/>